<proteinExistence type="predicted"/>
<accession>A0A9Q1H322</accession>
<dbReference type="GO" id="GO:0005615">
    <property type="term" value="C:extracellular space"/>
    <property type="evidence" value="ECO:0007669"/>
    <property type="project" value="TreeGrafter"/>
</dbReference>
<dbReference type="InterPro" id="IPR050373">
    <property type="entry name" value="Fibrinogen_C-term_domain"/>
</dbReference>
<dbReference type="Pfam" id="PF00147">
    <property type="entry name" value="Fibrinogen_C"/>
    <property type="match status" value="1"/>
</dbReference>
<evidence type="ECO:0000313" key="2">
    <source>
        <dbReference type="EMBL" id="KAJ8033432.1"/>
    </source>
</evidence>
<dbReference type="Proteomes" id="UP001152320">
    <property type="component" value="Chromosome 11"/>
</dbReference>
<evidence type="ECO:0000259" key="1">
    <source>
        <dbReference type="Pfam" id="PF00147"/>
    </source>
</evidence>
<dbReference type="PANTHER" id="PTHR19143">
    <property type="entry name" value="FIBRINOGEN/TENASCIN/ANGIOPOEITIN"/>
    <property type="match status" value="1"/>
</dbReference>
<dbReference type="InterPro" id="IPR036056">
    <property type="entry name" value="Fibrinogen-like_C"/>
</dbReference>
<dbReference type="Gene3D" id="3.90.215.10">
    <property type="entry name" value="Gamma Fibrinogen, chain A, domain 1"/>
    <property type="match status" value="1"/>
</dbReference>
<dbReference type="InterPro" id="IPR014716">
    <property type="entry name" value="Fibrinogen_a/b/g_C_1"/>
</dbReference>
<sequence length="231" mass="26126">MVNQKKYELRIDIMDNEGSTHYLTYDNLGSVTDGEVTSLLVWDTTAEQADLLASLCPTNMKYGNWSCQATCDDPQNENGRDNVFTEEKICVFSDGFLMSRGECISEQDCGCFLEGGRGVFQRRRDGSVAFYRDWTSYRNGFGGNTHLQKDVDDLKADVTANAQFTNQTIADLSHGIQSTAPVKDFAGLVTNVENWKVALVRTISVFSEFQREKNVQWSVMLEIYEALDRTW</sequence>
<comment type="caution">
    <text evidence="2">The sequence shown here is derived from an EMBL/GenBank/DDBJ whole genome shotgun (WGS) entry which is preliminary data.</text>
</comment>
<keyword evidence="3" id="KW-1185">Reference proteome</keyword>
<dbReference type="InterPro" id="IPR002181">
    <property type="entry name" value="Fibrinogen_a/b/g_C_dom"/>
</dbReference>
<protein>
    <submittedName>
        <fullName evidence="2">Ficolin-2</fullName>
    </submittedName>
</protein>
<organism evidence="2 3">
    <name type="scientific">Holothuria leucospilota</name>
    <name type="common">Black long sea cucumber</name>
    <name type="synonym">Mertensiothuria leucospilota</name>
    <dbReference type="NCBI Taxonomy" id="206669"/>
    <lineage>
        <taxon>Eukaryota</taxon>
        <taxon>Metazoa</taxon>
        <taxon>Echinodermata</taxon>
        <taxon>Eleutherozoa</taxon>
        <taxon>Echinozoa</taxon>
        <taxon>Holothuroidea</taxon>
        <taxon>Aspidochirotacea</taxon>
        <taxon>Aspidochirotida</taxon>
        <taxon>Holothuriidae</taxon>
        <taxon>Holothuria</taxon>
    </lineage>
</organism>
<evidence type="ECO:0000313" key="3">
    <source>
        <dbReference type="Proteomes" id="UP001152320"/>
    </source>
</evidence>
<reference evidence="2" key="1">
    <citation type="submission" date="2021-10" db="EMBL/GenBank/DDBJ databases">
        <title>Tropical sea cucumber genome reveals ecological adaptation and Cuvierian tubules defense mechanism.</title>
        <authorList>
            <person name="Chen T."/>
        </authorList>
    </citation>
    <scope>NUCLEOTIDE SEQUENCE</scope>
    <source>
        <strain evidence="2">Nanhai2018</strain>
        <tissue evidence="2">Muscle</tissue>
    </source>
</reference>
<dbReference type="PANTHER" id="PTHR19143:SF458">
    <property type="entry name" value="FIBRINOGEN C-TERMINAL DOMAIN-CONTAINING PROTEIN-RELATED"/>
    <property type="match status" value="1"/>
</dbReference>
<feature type="domain" description="Fibrinogen C-terminal" evidence="1">
    <location>
        <begin position="114"/>
        <end position="144"/>
    </location>
</feature>
<dbReference type="CDD" id="cd19941">
    <property type="entry name" value="TIL"/>
    <property type="match status" value="1"/>
</dbReference>
<gene>
    <name evidence="2" type="ORF">HOLleu_23670</name>
</gene>
<dbReference type="EMBL" id="JAIZAY010000011">
    <property type="protein sequence ID" value="KAJ8033432.1"/>
    <property type="molecule type" value="Genomic_DNA"/>
</dbReference>
<dbReference type="AlphaFoldDB" id="A0A9Q1H322"/>
<dbReference type="SUPFAM" id="SSF56496">
    <property type="entry name" value="Fibrinogen C-terminal domain-like"/>
    <property type="match status" value="1"/>
</dbReference>
<name>A0A9Q1H322_HOLLE</name>